<sequence>MVTTSTGVQAMRSVHKNSPIPPVTITATPSDTVYFDTHPIPDTEDRFMLWDDVLSRFTSALYIQNKTKVLSFMRGSDNKLLEPRRIVAVPDTILDVFVEGPTQSTTSSPKIDRAHANLSQNQDGPRPMDSYRMSANGGEASGQYLMACNYHHGLNGVTQDYAIAAQ</sequence>
<protein>
    <submittedName>
        <fullName evidence="2">Uncharacterized protein</fullName>
    </submittedName>
</protein>
<proteinExistence type="predicted"/>
<name>A0ABQ7KB62_9FUNG</name>
<comment type="caution">
    <text evidence="2">The sequence shown here is derived from an EMBL/GenBank/DDBJ whole genome shotgun (WGS) entry which is preliminary data.</text>
</comment>
<accession>A0ABQ7KB62</accession>
<evidence type="ECO:0000256" key="1">
    <source>
        <dbReference type="SAM" id="MobiDB-lite"/>
    </source>
</evidence>
<evidence type="ECO:0000313" key="2">
    <source>
        <dbReference type="EMBL" id="KAG0294000.1"/>
    </source>
</evidence>
<feature type="region of interest" description="Disordered" evidence="1">
    <location>
        <begin position="100"/>
        <end position="129"/>
    </location>
</feature>
<gene>
    <name evidence="2" type="ORF">BGZ96_001912</name>
</gene>
<evidence type="ECO:0000313" key="3">
    <source>
        <dbReference type="Proteomes" id="UP001194696"/>
    </source>
</evidence>
<keyword evidence="3" id="KW-1185">Reference proteome</keyword>
<organism evidence="2 3">
    <name type="scientific">Linnemannia gamsii</name>
    <dbReference type="NCBI Taxonomy" id="64522"/>
    <lineage>
        <taxon>Eukaryota</taxon>
        <taxon>Fungi</taxon>
        <taxon>Fungi incertae sedis</taxon>
        <taxon>Mucoromycota</taxon>
        <taxon>Mortierellomycotina</taxon>
        <taxon>Mortierellomycetes</taxon>
        <taxon>Mortierellales</taxon>
        <taxon>Mortierellaceae</taxon>
        <taxon>Linnemannia</taxon>
    </lineage>
</organism>
<dbReference type="EMBL" id="JAAAIM010000134">
    <property type="protein sequence ID" value="KAG0294000.1"/>
    <property type="molecule type" value="Genomic_DNA"/>
</dbReference>
<reference evidence="2 3" key="1">
    <citation type="journal article" date="2020" name="Fungal Divers.">
        <title>Resolving the Mortierellaceae phylogeny through synthesis of multi-gene phylogenetics and phylogenomics.</title>
        <authorList>
            <person name="Vandepol N."/>
            <person name="Liber J."/>
            <person name="Desiro A."/>
            <person name="Na H."/>
            <person name="Kennedy M."/>
            <person name="Barry K."/>
            <person name="Grigoriev I.V."/>
            <person name="Miller A.N."/>
            <person name="O'Donnell K."/>
            <person name="Stajich J.E."/>
            <person name="Bonito G."/>
        </authorList>
    </citation>
    <scope>NUCLEOTIDE SEQUENCE [LARGE SCALE GENOMIC DNA]</scope>
    <source>
        <strain evidence="2 3">AD045</strain>
    </source>
</reference>
<dbReference type="Proteomes" id="UP001194696">
    <property type="component" value="Unassembled WGS sequence"/>
</dbReference>